<dbReference type="EMBL" id="GISG01032225">
    <property type="protein sequence ID" value="MBA4620893.1"/>
    <property type="molecule type" value="Transcribed_RNA"/>
</dbReference>
<dbReference type="AlphaFoldDB" id="A0A7C8YL70"/>
<reference evidence="1" key="2">
    <citation type="submission" date="2020-07" db="EMBL/GenBank/DDBJ databases">
        <authorList>
            <person name="Vera ALvarez R."/>
            <person name="Arias-Moreno D.M."/>
            <person name="Jimenez-Jacinto V."/>
            <person name="Jimenez-Bremont J.F."/>
            <person name="Swaminathan K."/>
            <person name="Moose S.P."/>
            <person name="Guerrero-Gonzalez M.L."/>
            <person name="Marino-Ramirez L."/>
            <person name="Landsman D."/>
            <person name="Rodriguez-Kessler M."/>
            <person name="Delgado-Sanchez P."/>
        </authorList>
    </citation>
    <scope>NUCLEOTIDE SEQUENCE</scope>
    <source>
        <tissue evidence="1">Cladode</tissue>
    </source>
</reference>
<proteinExistence type="predicted"/>
<reference evidence="1" key="1">
    <citation type="journal article" date="2013" name="J. Plant Res.">
        <title>Effect of fungi and light on seed germination of three Opuntia species from semiarid lands of central Mexico.</title>
        <authorList>
            <person name="Delgado-Sanchez P."/>
            <person name="Jimenez-Bremont J.F."/>
            <person name="Guerrero-Gonzalez Mde L."/>
            <person name="Flores J."/>
        </authorList>
    </citation>
    <scope>NUCLEOTIDE SEQUENCE</scope>
    <source>
        <tissue evidence="1">Cladode</tissue>
    </source>
</reference>
<accession>A0A7C8YL70</accession>
<evidence type="ECO:0000313" key="1">
    <source>
        <dbReference type="EMBL" id="MBA4620893.1"/>
    </source>
</evidence>
<sequence length="155" mass="17651">MPSKSTFNPTFHKLLLRPQTPLQALAQKPDLNGLMARSSRLCSFLGFKALCSPCDCLCLMSNYLNPQYSAYLQSFFCYLNHAVRRFYRLSSQRTLFHTLLSWASRSFGSTSVHGCLTPSYQFPSLLYLASGYSLNCCWTSKIFGCLDLPNWANTW</sequence>
<name>A0A7C8YL70_OPUST</name>
<protein>
    <submittedName>
        <fullName evidence="1">Uncharacterized protein</fullName>
    </submittedName>
</protein>
<organism evidence="1">
    <name type="scientific">Opuntia streptacantha</name>
    <name type="common">Prickly pear cactus</name>
    <name type="synonym">Opuntia cardona</name>
    <dbReference type="NCBI Taxonomy" id="393608"/>
    <lineage>
        <taxon>Eukaryota</taxon>
        <taxon>Viridiplantae</taxon>
        <taxon>Streptophyta</taxon>
        <taxon>Embryophyta</taxon>
        <taxon>Tracheophyta</taxon>
        <taxon>Spermatophyta</taxon>
        <taxon>Magnoliopsida</taxon>
        <taxon>eudicotyledons</taxon>
        <taxon>Gunneridae</taxon>
        <taxon>Pentapetalae</taxon>
        <taxon>Caryophyllales</taxon>
        <taxon>Cactineae</taxon>
        <taxon>Cactaceae</taxon>
        <taxon>Opuntioideae</taxon>
        <taxon>Opuntia</taxon>
    </lineage>
</organism>